<dbReference type="Proteomes" id="UP001432322">
    <property type="component" value="Unassembled WGS sequence"/>
</dbReference>
<keyword evidence="2" id="KW-1185">Reference proteome</keyword>
<dbReference type="EMBL" id="BTSY01000003">
    <property type="protein sequence ID" value="GMT18348.1"/>
    <property type="molecule type" value="Genomic_DNA"/>
</dbReference>
<proteinExistence type="predicted"/>
<comment type="caution">
    <text evidence="1">The sequence shown here is derived from an EMBL/GenBank/DDBJ whole genome shotgun (WGS) entry which is preliminary data.</text>
</comment>
<name>A0AAV5VGA1_9BILA</name>
<organism evidence="1 2">
    <name type="scientific">Pristionchus fissidentatus</name>
    <dbReference type="NCBI Taxonomy" id="1538716"/>
    <lineage>
        <taxon>Eukaryota</taxon>
        <taxon>Metazoa</taxon>
        <taxon>Ecdysozoa</taxon>
        <taxon>Nematoda</taxon>
        <taxon>Chromadorea</taxon>
        <taxon>Rhabditida</taxon>
        <taxon>Rhabditina</taxon>
        <taxon>Diplogasteromorpha</taxon>
        <taxon>Diplogasteroidea</taxon>
        <taxon>Neodiplogasteridae</taxon>
        <taxon>Pristionchus</taxon>
    </lineage>
</organism>
<dbReference type="AlphaFoldDB" id="A0AAV5VGA1"/>
<accession>A0AAV5VGA1</accession>
<evidence type="ECO:0000313" key="1">
    <source>
        <dbReference type="EMBL" id="GMT18348.1"/>
    </source>
</evidence>
<sequence length="75" mass="8601">LVLHLRVLLVQMHQFLPYFLFSLRTSIGCRHPARVLDLPISSERGHSEPQLVLLGSGQRLVLQQHDVRLIPLITQ</sequence>
<feature type="non-terminal residue" evidence="1">
    <location>
        <position position="1"/>
    </location>
</feature>
<gene>
    <name evidence="1" type="ORF">PFISCL1PPCAC_9645</name>
</gene>
<reference evidence="1" key="1">
    <citation type="submission" date="2023-10" db="EMBL/GenBank/DDBJ databases">
        <title>Genome assembly of Pristionchus species.</title>
        <authorList>
            <person name="Yoshida K."/>
            <person name="Sommer R.J."/>
        </authorList>
    </citation>
    <scope>NUCLEOTIDE SEQUENCE</scope>
    <source>
        <strain evidence="1">RS5133</strain>
    </source>
</reference>
<evidence type="ECO:0000313" key="2">
    <source>
        <dbReference type="Proteomes" id="UP001432322"/>
    </source>
</evidence>
<protein>
    <submittedName>
        <fullName evidence="1">Uncharacterized protein</fullName>
    </submittedName>
</protein>